<dbReference type="RefSeq" id="WP_173778247.1">
    <property type="nucleotide sequence ID" value="NZ_JABSNO010000004.1"/>
</dbReference>
<dbReference type="InterPro" id="IPR013538">
    <property type="entry name" value="ASHA1/2-like_C"/>
</dbReference>
<accession>A0A8J8G8V0</accession>
<dbReference type="Pfam" id="PF08327">
    <property type="entry name" value="AHSA1"/>
    <property type="match status" value="1"/>
</dbReference>
<dbReference type="AlphaFoldDB" id="A0A8J8G8V0"/>
<organism evidence="3 4">
    <name type="scientific">Frigoriflavimonas asaccharolytica</name>
    <dbReference type="NCBI Taxonomy" id="2735899"/>
    <lineage>
        <taxon>Bacteria</taxon>
        <taxon>Pseudomonadati</taxon>
        <taxon>Bacteroidota</taxon>
        <taxon>Flavobacteriia</taxon>
        <taxon>Flavobacteriales</taxon>
        <taxon>Weeksellaceae</taxon>
        <taxon>Frigoriflavimonas</taxon>
    </lineage>
</organism>
<dbReference type="Proteomes" id="UP000610746">
    <property type="component" value="Unassembled WGS sequence"/>
</dbReference>
<proteinExistence type="inferred from homology"/>
<protein>
    <recommendedName>
        <fullName evidence="2">Activator of Hsp90 ATPase homologue 1/2-like C-terminal domain-containing protein</fullName>
    </recommendedName>
</protein>
<comment type="similarity">
    <text evidence="1">Belongs to the AHA1 family.</text>
</comment>
<dbReference type="Gene3D" id="3.30.530.20">
    <property type="match status" value="1"/>
</dbReference>
<evidence type="ECO:0000256" key="1">
    <source>
        <dbReference type="ARBA" id="ARBA00006817"/>
    </source>
</evidence>
<gene>
    <name evidence="3" type="ORF">HNQ03_000686</name>
</gene>
<feature type="domain" description="Activator of Hsp90 ATPase homologue 1/2-like C-terminal" evidence="2">
    <location>
        <begin position="11"/>
        <end position="114"/>
    </location>
</feature>
<reference evidence="3" key="1">
    <citation type="submission" date="2020-05" db="EMBL/GenBank/DDBJ databases">
        <title>Genomic Encyclopedia of Type Strains, Phase IV (KMG-V): Genome sequencing to study the core and pangenomes of soil and plant-associated prokaryotes.</title>
        <authorList>
            <person name="Whitman W."/>
        </authorList>
    </citation>
    <scope>NUCLEOTIDE SEQUENCE</scope>
    <source>
        <strain evidence="3">16F</strain>
    </source>
</reference>
<dbReference type="EMBL" id="JABSNO010000004">
    <property type="protein sequence ID" value="NRS91619.1"/>
    <property type="molecule type" value="Genomic_DNA"/>
</dbReference>
<sequence>MKKLEFTIEINASKEKIWEALWKAENYAEWTRAFCEGSHIKGDLVAGNTIQFLDANNDGMFAIVTEMIPNEKMYFTHLGEVKAGESGDKIYEDESIENYDIVENDGKSDLTITINAPVEYLQFFTNYFPTAVQNIKNIAER</sequence>
<evidence type="ECO:0000259" key="2">
    <source>
        <dbReference type="Pfam" id="PF08327"/>
    </source>
</evidence>
<evidence type="ECO:0000313" key="4">
    <source>
        <dbReference type="Proteomes" id="UP000610746"/>
    </source>
</evidence>
<dbReference type="SUPFAM" id="SSF55961">
    <property type="entry name" value="Bet v1-like"/>
    <property type="match status" value="1"/>
</dbReference>
<dbReference type="InterPro" id="IPR023393">
    <property type="entry name" value="START-like_dom_sf"/>
</dbReference>
<name>A0A8J8G8V0_9FLAO</name>
<comment type="caution">
    <text evidence="3">The sequence shown here is derived from an EMBL/GenBank/DDBJ whole genome shotgun (WGS) entry which is preliminary data.</text>
</comment>
<keyword evidence="4" id="KW-1185">Reference proteome</keyword>
<dbReference type="CDD" id="cd07814">
    <property type="entry name" value="SRPBCC_CalC_Aha1-like"/>
    <property type="match status" value="1"/>
</dbReference>
<evidence type="ECO:0000313" key="3">
    <source>
        <dbReference type="EMBL" id="NRS91619.1"/>
    </source>
</evidence>